<name>A0A2R4TDH9_9ACTN</name>
<proteinExistence type="predicted"/>
<keyword evidence="4" id="KW-1185">Reference proteome</keyword>
<gene>
    <name evidence="3" type="ORF">SLUN_02200</name>
</gene>
<feature type="transmembrane region" description="Helical" evidence="1">
    <location>
        <begin position="106"/>
        <end position="126"/>
    </location>
</feature>
<keyword evidence="1" id="KW-0812">Transmembrane</keyword>
<keyword evidence="1" id="KW-0472">Membrane</keyword>
<feature type="transmembrane region" description="Helical" evidence="1">
    <location>
        <begin position="12"/>
        <end position="36"/>
    </location>
</feature>
<evidence type="ECO:0000259" key="2">
    <source>
        <dbReference type="Pfam" id="PF23636"/>
    </source>
</evidence>
<organism evidence="3 4">
    <name type="scientific">Streptomyces lunaelactis</name>
    <dbReference type="NCBI Taxonomy" id="1535768"/>
    <lineage>
        <taxon>Bacteria</taxon>
        <taxon>Bacillati</taxon>
        <taxon>Actinomycetota</taxon>
        <taxon>Actinomycetes</taxon>
        <taxon>Kitasatosporales</taxon>
        <taxon>Streptomycetaceae</taxon>
        <taxon>Streptomyces</taxon>
    </lineage>
</organism>
<evidence type="ECO:0000313" key="4">
    <source>
        <dbReference type="Proteomes" id="UP000244201"/>
    </source>
</evidence>
<evidence type="ECO:0000313" key="3">
    <source>
        <dbReference type="EMBL" id="AVZ77165.1"/>
    </source>
</evidence>
<dbReference type="KEGG" id="slk:SLUN_02200"/>
<accession>A0A2R4TDH9</accession>
<dbReference type="AlphaFoldDB" id="A0A2R4TDH9"/>
<reference evidence="3 4" key="1">
    <citation type="submission" date="2018-01" db="EMBL/GenBank/DDBJ databases">
        <title>Complete genome sequence of Streptomyces lunaelactis MM109T, a Ferroverdin A producer isolated from cave moonmilk deposits.</title>
        <authorList>
            <person name="Naome A."/>
            <person name="Martinet L."/>
            <person name="Maciejewska M."/>
            <person name="Anderssen S."/>
            <person name="Adam D."/>
            <person name="Tenconi E."/>
            <person name="Deflandre B."/>
            <person name="Arguelles-Arias A."/>
            <person name="Calusinska M."/>
            <person name="Copieters W."/>
            <person name="Karim L."/>
            <person name="Hanikenne M."/>
            <person name="Baurain D."/>
            <person name="van Wezel G."/>
            <person name="Smargiasso N."/>
            <person name="de Pauw E."/>
            <person name="Delfosse P."/>
            <person name="Rigali S."/>
        </authorList>
    </citation>
    <scope>NUCLEOTIDE SEQUENCE [LARGE SCALE GENOMIC DNA]</scope>
    <source>
        <strain evidence="3 4">MM109</strain>
    </source>
</reference>
<dbReference type="Proteomes" id="UP000244201">
    <property type="component" value="Chromosome"/>
</dbReference>
<protein>
    <recommendedName>
        <fullName evidence="2">DUF7144 domain-containing protein</fullName>
    </recommendedName>
</protein>
<dbReference type="Pfam" id="PF23636">
    <property type="entry name" value="DUF7144"/>
    <property type="match status" value="1"/>
</dbReference>
<dbReference type="InterPro" id="IPR055568">
    <property type="entry name" value="DUF7144"/>
</dbReference>
<feature type="domain" description="DUF7144" evidence="2">
    <location>
        <begin position="14"/>
        <end position="126"/>
    </location>
</feature>
<evidence type="ECO:0000256" key="1">
    <source>
        <dbReference type="SAM" id="Phobius"/>
    </source>
</evidence>
<keyword evidence="1" id="KW-1133">Transmembrane helix</keyword>
<sequence length="131" mass="14138">MRGDSDSGSGSGGTVFAAVLLLVSGILAICQGIAAIAEDDVYARIGNYVFEFDLTAWGWIHLILGVIVVLIGWGLFRDMNSARVAGIAVAGLSMIANFIWLPYQPWWSITIIAIDVFVIWALCISWSRATS</sequence>
<feature type="transmembrane region" description="Helical" evidence="1">
    <location>
        <begin position="83"/>
        <end position="100"/>
    </location>
</feature>
<dbReference type="EMBL" id="CP026304">
    <property type="protein sequence ID" value="AVZ77165.1"/>
    <property type="molecule type" value="Genomic_DNA"/>
</dbReference>
<feature type="transmembrane region" description="Helical" evidence="1">
    <location>
        <begin position="56"/>
        <end position="76"/>
    </location>
</feature>
<dbReference type="OrthoDB" id="4482242at2"/>